<proteinExistence type="predicted"/>
<gene>
    <name evidence="2" type="ORF">SPI_08142</name>
</gene>
<evidence type="ECO:0000313" key="2">
    <source>
        <dbReference type="EMBL" id="OAA55935.1"/>
    </source>
</evidence>
<feature type="region of interest" description="Disordered" evidence="1">
    <location>
        <begin position="1"/>
        <end position="23"/>
    </location>
</feature>
<dbReference type="EMBL" id="AZHD01000018">
    <property type="protein sequence ID" value="OAA55935.1"/>
    <property type="molecule type" value="Genomic_DNA"/>
</dbReference>
<name>A0A162IEC3_9HYPO</name>
<reference evidence="2 3" key="1">
    <citation type="journal article" date="2016" name="Genome Biol. Evol.">
        <title>Divergent and convergent evolution of fungal pathogenicity.</title>
        <authorList>
            <person name="Shang Y."/>
            <person name="Xiao G."/>
            <person name="Zheng P."/>
            <person name="Cen K."/>
            <person name="Zhan S."/>
            <person name="Wang C."/>
        </authorList>
    </citation>
    <scope>NUCLEOTIDE SEQUENCE [LARGE SCALE GENOMIC DNA]</scope>
    <source>
        <strain evidence="2 3">RCEF 264</strain>
    </source>
</reference>
<dbReference type="Proteomes" id="UP000076874">
    <property type="component" value="Unassembled WGS sequence"/>
</dbReference>
<sequence length="682" mass="75670">MYQQCRSEATTEESGYGGDGVVPTEEELQRTLARSRRLWTGLLRKAGKIRLGADTVRPERLLHRVPQLPSSLEAARTVSGYASWRLLHPLGCTEAGLSDDDDDTPRTTRTEAERQWTLSLPRSRPTLCALSDESSFAYVDSPVNALAPMCLAWAYILSKALLERQNIAMHYAVDTVGAPVKTDLLQTGNGQGTPPTTSQPQSPRAAAVPCIDINIGRASAAEKRWWCALVTPGHGWRPVGKQRPPWAVTYARNARLNVVADRTDREDIDLGLETDAPPSSAQAVRYLSRLASVYDLDGQAMLALAMALTLPLHNEAQSTVRLPKPGGLARTPCHGQAPSAEAPTARIVRQHHHLARYLTLSSNPLFLSSALWSIFWEPGVDSNHVSAWLAPIHEIVEPLVRSGSLERVAHLFALRRPTVSPLWYGILACGKTKLLQATLRFLVTLHTPWLCRPVPEVAVWTRSPQSFMDVRGTGPYLDDEGCVRRADVWRLRHEFWESEPNSVAFRQPPFCPWPPFGVMPAVETELPVRAHLQCDRHEWTYVSWTWLNDGHELSMEDNNDGVLLEQVDNEPVAPDETLAGDGDDGDGDDGDDDDGDGDTSPPECQRAALLDQAASRKAVSNIFRWAASEMEPSGKAIYNHPWVQACHDLDMEQEDRCHDDVQPTKLEAQKSQSIREWIAGLK</sequence>
<protein>
    <submittedName>
        <fullName evidence="2">Uncharacterized protein</fullName>
    </submittedName>
</protein>
<comment type="caution">
    <text evidence="2">The sequence shown here is derived from an EMBL/GenBank/DDBJ whole genome shotgun (WGS) entry which is preliminary data.</text>
</comment>
<dbReference type="OrthoDB" id="3549294at2759"/>
<keyword evidence="3" id="KW-1185">Reference proteome</keyword>
<accession>A0A162IEC3</accession>
<organism evidence="2 3">
    <name type="scientific">Niveomyces insectorum RCEF 264</name>
    <dbReference type="NCBI Taxonomy" id="1081102"/>
    <lineage>
        <taxon>Eukaryota</taxon>
        <taxon>Fungi</taxon>
        <taxon>Dikarya</taxon>
        <taxon>Ascomycota</taxon>
        <taxon>Pezizomycotina</taxon>
        <taxon>Sordariomycetes</taxon>
        <taxon>Hypocreomycetidae</taxon>
        <taxon>Hypocreales</taxon>
        <taxon>Cordycipitaceae</taxon>
        <taxon>Niveomyces</taxon>
    </lineage>
</organism>
<feature type="compositionally biased region" description="Acidic residues" evidence="1">
    <location>
        <begin position="581"/>
        <end position="597"/>
    </location>
</feature>
<evidence type="ECO:0000313" key="3">
    <source>
        <dbReference type="Proteomes" id="UP000076874"/>
    </source>
</evidence>
<evidence type="ECO:0000256" key="1">
    <source>
        <dbReference type="SAM" id="MobiDB-lite"/>
    </source>
</evidence>
<feature type="region of interest" description="Disordered" evidence="1">
    <location>
        <begin position="573"/>
        <end position="603"/>
    </location>
</feature>
<dbReference type="AlphaFoldDB" id="A0A162IEC3"/>